<organism evidence="1 2">
    <name type="scientific">Botrytis deweyae</name>
    <dbReference type="NCBI Taxonomy" id="2478750"/>
    <lineage>
        <taxon>Eukaryota</taxon>
        <taxon>Fungi</taxon>
        <taxon>Dikarya</taxon>
        <taxon>Ascomycota</taxon>
        <taxon>Pezizomycotina</taxon>
        <taxon>Leotiomycetes</taxon>
        <taxon>Helotiales</taxon>
        <taxon>Sclerotiniaceae</taxon>
        <taxon>Botrytis</taxon>
    </lineage>
</organism>
<proteinExistence type="predicted"/>
<keyword evidence="2" id="KW-1185">Reference proteome</keyword>
<name>A0ABQ7I3T6_9HELO</name>
<sequence length="298" mass="33711">MTTDSPSFKWRAQASLDTLTLALQDVQSILKPQIEAGDASVLEYILNVEIPRFRSVYTTSVDGTRPKPPFFDKAPPEDILQFFQSFTSADDKQPLPTAARARTKIFDLVKPKHTFNRVQKQKRAKLARAPGIKSYILLLKSRENEGFPLGSDCQPPFVRLPVALLLNSSTTFKHLVEAKRQRLLDDRWDGVCYNPRITQLKKAYLTEFTVYIDALIEGTWAKQKVGYAELAALGKEIIWDLIVIWRNILKGGSDSGQGEEDEGVGEEDLINLAILGKFLDVEEEFFEGLRKVEHGRVQ</sequence>
<dbReference type="GeneID" id="62238962"/>
<reference evidence="1 2" key="1">
    <citation type="journal article" date="2020" name="Genome Biol. Evol.">
        <title>Comparative genomics of Sclerotiniaceae.</title>
        <authorList>
            <person name="Valero Jimenez C.A."/>
            <person name="Steentjes M."/>
            <person name="Scholten O.E."/>
            <person name="Van Kan J.A.L."/>
        </authorList>
    </citation>
    <scope>NUCLEOTIDE SEQUENCE [LARGE SCALE GENOMIC DNA]</scope>
    <source>
        <strain evidence="1 2">B1</strain>
    </source>
</reference>
<dbReference type="RefSeq" id="XP_038803851.1">
    <property type="nucleotide sequence ID" value="XM_038959816.1"/>
</dbReference>
<protein>
    <submittedName>
        <fullName evidence="1">Uncharacterized protein</fullName>
    </submittedName>
</protein>
<dbReference type="Proteomes" id="UP000783213">
    <property type="component" value="Unassembled WGS sequence"/>
</dbReference>
<evidence type="ECO:0000313" key="2">
    <source>
        <dbReference type="Proteomes" id="UP000783213"/>
    </source>
</evidence>
<accession>A0ABQ7I3T6</accession>
<dbReference type="EMBL" id="RCSX01000060">
    <property type="protein sequence ID" value="KAF7910236.1"/>
    <property type="molecule type" value="Genomic_DNA"/>
</dbReference>
<evidence type="ECO:0000313" key="1">
    <source>
        <dbReference type="EMBL" id="KAF7910236.1"/>
    </source>
</evidence>
<gene>
    <name evidence="1" type="ORF">EAE98_012191</name>
</gene>
<comment type="caution">
    <text evidence="1">The sequence shown here is derived from an EMBL/GenBank/DDBJ whole genome shotgun (WGS) entry which is preliminary data.</text>
</comment>